<gene>
    <name evidence="9" type="primary">fliO</name>
    <name evidence="9" type="ORF">QWZ03_05625</name>
</gene>
<comment type="caution">
    <text evidence="9">The sequence shown here is derived from an EMBL/GenBank/DDBJ whole genome shotgun (WGS) entry which is preliminary data.</text>
</comment>
<dbReference type="RefSeq" id="WP_290331830.1">
    <property type="nucleotide sequence ID" value="NZ_JAUFPU010000004.1"/>
</dbReference>
<evidence type="ECO:0000256" key="2">
    <source>
        <dbReference type="ARBA" id="ARBA00022692"/>
    </source>
</evidence>
<keyword evidence="5 7" id="KW-0975">Bacterial flagellum</keyword>
<evidence type="ECO:0000256" key="8">
    <source>
        <dbReference type="SAM" id="SignalP"/>
    </source>
</evidence>
<dbReference type="Proteomes" id="UP001180081">
    <property type="component" value="Unassembled WGS sequence"/>
</dbReference>
<evidence type="ECO:0000313" key="9">
    <source>
        <dbReference type="EMBL" id="MDN3576242.1"/>
    </source>
</evidence>
<evidence type="ECO:0000256" key="5">
    <source>
        <dbReference type="ARBA" id="ARBA00023143"/>
    </source>
</evidence>
<feature type="chain" id="PRO_5045211287" description="Flagellar protein" evidence="8">
    <location>
        <begin position="22"/>
        <end position="152"/>
    </location>
</feature>
<reference evidence="9" key="2">
    <citation type="submission" date="2023-06" db="EMBL/GenBank/DDBJ databases">
        <authorList>
            <person name="Lucena T."/>
            <person name="Sun Q."/>
        </authorList>
    </citation>
    <scope>NUCLEOTIDE SEQUENCE</scope>
    <source>
        <strain evidence="9">CECT 7703</strain>
    </source>
</reference>
<protein>
    <recommendedName>
        <fullName evidence="7">Flagellar protein</fullName>
    </recommendedName>
</protein>
<evidence type="ECO:0000256" key="6">
    <source>
        <dbReference type="ARBA" id="ARBA00037937"/>
    </source>
</evidence>
<name>A0ABT8B1U8_9NEIS</name>
<organism evidence="9 10">
    <name type="scientific">Chitinimonas viridis</name>
    <dbReference type="NCBI Taxonomy" id="664880"/>
    <lineage>
        <taxon>Bacteria</taxon>
        <taxon>Pseudomonadati</taxon>
        <taxon>Pseudomonadota</taxon>
        <taxon>Betaproteobacteria</taxon>
        <taxon>Neisseriales</taxon>
        <taxon>Chitinibacteraceae</taxon>
        <taxon>Chitinimonas</taxon>
    </lineage>
</organism>
<evidence type="ECO:0000256" key="7">
    <source>
        <dbReference type="RuleBase" id="RU362064"/>
    </source>
</evidence>
<dbReference type="Pfam" id="PF04347">
    <property type="entry name" value="FliO"/>
    <property type="match status" value="1"/>
</dbReference>
<reference evidence="9" key="1">
    <citation type="journal article" date="2014" name="Int. J. Syst. Evol. Microbiol.">
        <title>Complete genome of a new Firmicutes species belonging to the dominant human colonic microbiota ('Ruminococcus bicirculans') reveals two chromosomes and a selective capacity to utilize plant glucans.</title>
        <authorList>
            <consortium name="NISC Comparative Sequencing Program"/>
            <person name="Wegmann U."/>
            <person name="Louis P."/>
            <person name="Goesmann A."/>
            <person name="Henrissat B."/>
            <person name="Duncan S.H."/>
            <person name="Flint H.J."/>
        </authorList>
    </citation>
    <scope>NUCLEOTIDE SEQUENCE</scope>
    <source>
        <strain evidence="9">CECT 7703</strain>
    </source>
</reference>
<comment type="subcellular location">
    <subcellularLocation>
        <location evidence="7">Cell membrane</location>
    </subcellularLocation>
    <subcellularLocation>
        <location evidence="7">Bacterial flagellum basal body</location>
    </subcellularLocation>
</comment>
<keyword evidence="9" id="KW-0969">Cilium</keyword>
<keyword evidence="8" id="KW-0732">Signal</keyword>
<dbReference type="NCBIfam" id="TIGR03500">
    <property type="entry name" value="FliO_TIGR"/>
    <property type="match status" value="1"/>
</dbReference>
<keyword evidence="2 7" id="KW-0812">Transmembrane</keyword>
<dbReference type="PANTHER" id="PTHR38766">
    <property type="entry name" value="FLAGELLAR PROTEIN FLIO"/>
    <property type="match status" value="1"/>
</dbReference>
<keyword evidence="10" id="KW-1185">Reference proteome</keyword>
<evidence type="ECO:0000256" key="3">
    <source>
        <dbReference type="ARBA" id="ARBA00022989"/>
    </source>
</evidence>
<feature type="transmembrane region" description="Helical" evidence="7">
    <location>
        <begin position="45"/>
        <end position="65"/>
    </location>
</feature>
<evidence type="ECO:0000256" key="1">
    <source>
        <dbReference type="ARBA" id="ARBA00022475"/>
    </source>
</evidence>
<accession>A0ABT8B1U8</accession>
<keyword evidence="1 7" id="KW-1003">Cell membrane</keyword>
<keyword evidence="9" id="KW-0282">Flagellum</keyword>
<evidence type="ECO:0000256" key="4">
    <source>
        <dbReference type="ARBA" id="ARBA00023136"/>
    </source>
</evidence>
<dbReference type="InterPro" id="IPR022781">
    <property type="entry name" value="Flagellar_biosynth_FliO"/>
</dbReference>
<keyword evidence="3 7" id="KW-1133">Transmembrane helix</keyword>
<proteinExistence type="inferred from homology"/>
<evidence type="ECO:0000313" key="10">
    <source>
        <dbReference type="Proteomes" id="UP001180081"/>
    </source>
</evidence>
<dbReference type="InterPro" id="IPR052205">
    <property type="entry name" value="FliO/MopB"/>
</dbReference>
<dbReference type="PANTHER" id="PTHR38766:SF1">
    <property type="entry name" value="FLAGELLAR PROTEIN FLIO"/>
    <property type="match status" value="1"/>
</dbReference>
<dbReference type="EMBL" id="JAUFPU010000004">
    <property type="protein sequence ID" value="MDN3576242.1"/>
    <property type="molecule type" value="Genomic_DNA"/>
</dbReference>
<keyword evidence="4 7" id="KW-0472">Membrane</keyword>
<sequence length="152" mass="15833">MRLIALSAAALSAAVSVCVLGAEPTKAAAAMPVLSSPAGPSLLSLVQVFFSLLLVIAAIFGSAWLMRRMTPGHFGGQAQLRVVGGVMVGAKERVVVVELRDTWLVLGVTPNKVSTLHTLPRPDDLPQVTAPVPFAEKLASVIKARRAGEGTQ</sequence>
<comment type="similarity">
    <text evidence="6 7">Belongs to the FliO/MopB family.</text>
</comment>
<feature type="signal peptide" evidence="8">
    <location>
        <begin position="1"/>
        <end position="21"/>
    </location>
</feature>
<keyword evidence="9" id="KW-0966">Cell projection</keyword>